<evidence type="ECO:0000256" key="15">
    <source>
        <dbReference type="ARBA" id="ARBA00023136"/>
    </source>
</evidence>
<dbReference type="GO" id="GO:0015990">
    <property type="term" value="P:electron transport coupled proton transport"/>
    <property type="evidence" value="ECO:0007669"/>
    <property type="project" value="TreeGrafter"/>
</dbReference>
<evidence type="ECO:0000256" key="2">
    <source>
        <dbReference type="ARBA" id="ARBA00004225"/>
    </source>
</evidence>
<feature type="transmembrane region" description="Helical" evidence="17">
    <location>
        <begin position="240"/>
        <end position="261"/>
    </location>
</feature>
<keyword evidence="8 17" id="KW-0812">Transmembrane</keyword>
<keyword evidence="10 17" id="KW-0249">Electron transport</keyword>
<evidence type="ECO:0000256" key="1">
    <source>
        <dbReference type="ARBA" id="ARBA00003257"/>
    </source>
</evidence>
<sequence>MVSFLVMSSLVLLGAMDKVLGLGLITVYLVMVFKHDMEWFMGYGGVFMVDNMSMLMVLLSVWVSLFMVLSMTYSISDYFNSLLNIVILLLMVFLVVAFSVVSLINFYIFFEASLIPTLVLILGWGYQPERVSAGMYMMLYTVTGSLPLLCVLLGLDKGGVSCMFMVDSLSLEGVLGSFLFVMCFVAFLVKLPIYMFHLWLPKAHVEAPVGGSMILAGLLLKLGGYGMVRLVKVVGVSMGSVGLLLMSWALYGSMVTGFLCLRQFDVKCLIALSSVVHMGIVVGGVMIQSSWGCNSVILVMIGHGLCSSGLFCAANMIYKWTGSRSMSVVKGVQVFMPSLSLMWFLLCSSNMSAPPSLSLLGEVVGSIGLVGWSWLFAVIVMVTVFLTGAYSLYMYLGITHGKGGLMMVGCGVGVSDKILVAAHWLPLNLLFMVDMY</sequence>
<keyword evidence="14 17" id="KW-0496">Mitochondrion</keyword>
<dbReference type="GO" id="GO:0042773">
    <property type="term" value="P:ATP synthesis coupled electron transport"/>
    <property type="evidence" value="ECO:0007669"/>
    <property type="project" value="InterPro"/>
</dbReference>
<comment type="function">
    <text evidence="1">Core subunit of the mitochondrial membrane respiratory chain NADH dehydrogenase (Complex I) that is believed to belong to the minimal assembly required for catalysis. Complex I functions in the transfer of electrons from NADH to the respiratory chain. The immediate electron acceptor for the enzyme is believed to be ubiquinone.</text>
</comment>
<feature type="transmembrane region" description="Helical" evidence="17">
    <location>
        <begin position="405"/>
        <end position="425"/>
    </location>
</feature>
<keyword evidence="11 17" id="KW-1133">Transmembrane helix</keyword>
<accession>A0A344AYX0</accession>
<dbReference type="Pfam" id="PF00361">
    <property type="entry name" value="Proton_antipo_M"/>
    <property type="match status" value="1"/>
</dbReference>
<evidence type="ECO:0000256" key="7">
    <source>
        <dbReference type="ARBA" id="ARBA00022660"/>
    </source>
</evidence>
<feature type="domain" description="NADH:quinone oxidoreductase/Mrp antiporter transmembrane" evidence="18">
    <location>
        <begin position="102"/>
        <end position="387"/>
    </location>
</feature>
<feature type="transmembrane region" description="Helical" evidence="17">
    <location>
        <begin position="330"/>
        <end position="351"/>
    </location>
</feature>
<dbReference type="GO" id="GO:0031966">
    <property type="term" value="C:mitochondrial membrane"/>
    <property type="evidence" value="ECO:0007669"/>
    <property type="project" value="UniProtKB-SubCell"/>
</dbReference>
<evidence type="ECO:0000256" key="13">
    <source>
        <dbReference type="ARBA" id="ARBA00023075"/>
    </source>
</evidence>
<feature type="transmembrane region" description="Helical" evidence="17">
    <location>
        <begin position="45"/>
        <end position="69"/>
    </location>
</feature>
<organism evidence="19">
    <name type="scientific">Cymothoa indica</name>
    <dbReference type="NCBI Taxonomy" id="439382"/>
    <lineage>
        <taxon>Eukaryota</taxon>
        <taxon>Metazoa</taxon>
        <taxon>Ecdysozoa</taxon>
        <taxon>Arthropoda</taxon>
        <taxon>Crustacea</taxon>
        <taxon>Multicrustacea</taxon>
        <taxon>Malacostraca</taxon>
        <taxon>Eumalacostraca</taxon>
        <taxon>Peracarida</taxon>
        <taxon>Isopoda</taxon>
        <taxon>Cymothoidae</taxon>
        <taxon>Cymothoa</taxon>
    </lineage>
</organism>
<evidence type="ECO:0000256" key="14">
    <source>
        <dbReference type="ARBA" id="ARBA00023128"/>
    </source>
</evidence>
<comment type="catalytic activity">
    <reaction evidence="16 17">
        <text>a ubiquinone + NADH + 5 H(+)(in) = a ubiquinol + NAD(+) + 4 H(+)(out)</text>
        <dbReference type="Rhea" id="RHEA:29091"/>
        <dbReference type="Rhea" id="RHEA-COMP:9565"/>
        <dbReference type="Rhea" id="RHEA-COMP:9566"/>
        <dbReference type="ChEBI" id="CHEBI:15378"/>
        <dbReference type="ChEBI" id="CHEBI:16389"/>
        <dbReference type="ChEBI" id="CHEBI:17976"/>
        <dbReference type="ChEBI" id="CHEBI:57540"/>
        <dbReference type="ChEBI" id="CHEBI:57945"/>
        <dbReference type="EC" id="7.1.1.2"/>
    </reaction>
</comment>
<evidence type="ECO:0000256" key="12">
    <source>
        <dbReference type="ARBA" id="ARBA00023027"/>
    </source>
</evidence>
<feature type="transmembrane region" description="Helical" evidence="17">
    <location>
        <begin position="268"/>
        <end position="291"/>
    </location>
</feature>
<evidence type="ECO:0000259" key="18">
    <source>
        <dbReference type="Pfam" id="PF00361"/>
    </source>
</evidence>
<evidence type="ECO:0000256" key="17">
    <source>
        <dbReference type="RuleBase" id="RU003297"/>
    </source>
</evidence>
<evidence type="ECO:0000256" key="11">
    <source>
        <dbReference type="ARBA" id="ARBA00022989"/>
    </source>
</evidence>
<feature type="transmembrane region" description="Helical" evidence="17">
    <location>
        <begin position="208"/>
        <end position="228"/>
    </location>
</feature>
<evidence type="ECO:0000313" key="19">
    <source>
        <dbReference type="EMBL" id="AWX90827.1"/>
    </source>
</evidence>
<dbReference type="GO" id="GO:0048039">
    <property type="term" value="F:ubiquinone binding"/>
    <property type="evidence" value="ECO:0007669"/>
    <property type="project" value="TreeGrafter"/>
</dbReference>
<keyword evidence="12 17" id="KW-0520">NAD</keyword>
<dbReference type="InterPro" id="IPR001750">
    <property type="entry name" value="ND/Mrp_TM"/>
</dbReference>
<geneLocation type="mitochondrion" evidence="19"/>
<dbReference type="EC" id="7.1.1.2" evidence="4 17"/>
<gene>
    <name evidence="19" type="primary">nad4</name>
</gene>
<evidence type="ECO:0000256" key="16">
    <source>
        <dbReference type="ARBA" id="ARBA00049551"/>
    </source>
</evidence>
<protein>
    <recommendedName>
        <fullName evidence="5 17">NADH-ubiquinone oxidoreductase chain 4</fullName>
        <ecNumber evidence="4 17">7.1.1.2</ecNumber>
    </recommendedName>
</protein>
<keyword evidence="6 17" id="KW-0813">Transport</keyword>
<keyword evidence="13 17" id="KW-0830">Ubiquinone</keyword>
<keyword evidence="15 17" id="KW-0472">Membrane</keyword>
<feature type="transmembrane region" description="Helical" evidence="17">
    <location>
        <begin position="138"/>
        <end position="155"/>
    </location>
</feature>
<keyword evidence="9" id="KW-1278">Translocase</keyword>
<feature type="transmembrane region" description="Helical" evidence="17">
    <location>
        <begin position="106"/>
        <end position="126"/>
    </location>
</feature>
<evidence type="ECO:0000256" key="4">
    <source>
        <dbReference type="ARBA" id="ARBA00012944"/>
    </source>
</evidence>
<dbReference type="PANTHER" id="PTHR43507:SF20">
    <property type="entry name" value="NADH-UBIQUINONE OXIDOREDUCTASE CHAIN 4"/>
    <property type="match status" value="1"/>
</dbReference>
<dbReference type="PANTHER" id="PTHR43507">
    <property type="entry name" value="NADH-UBIQUINONE OXIDOREDUCTASE CHAIN 4"/>
    <property type="match status" value="1"/>
</dbReference>
<dbReference type="GO" id="GO:0008137">
    <property type="term" value="F:NADH dehydrogenase (ubiquinone) activity"/>
    <property type="evidence" value="ECO:0007669"/>
    <property type="project" value="UniProtKB-UniRule"/>
</dbReference>
<reference evidence="19" key="1">
    <citation type="submission" date="2018-05" db="EMBL/GenBank/DDBJ databases">
        <authorList>
            <person name="Lanie J.A."/>
            <person name="Ng W.-L."/>
            <person name="Kazmierczak K.M."/>
            <person name="Andrzejewski T.M."/>
            <person name="Davidsen T.M."/>
            <person name="Wayne K.J."/>
            <person name="Tettelin H."/>
            <person name="Glass J.I."/>
            <person name="Rusch D."/>
            <person name="Podicherti R."/>
            <person name="Tsui H.-C.T."/>
            <person name="Winkler M.E."/>
        </authorList>
    </citation>
    <scope>NUCLEOTIDE SEQUENCE</scope>
</reference>
<proteinExistence type="inferred from homology"/>
<name>A0A344AYX0_9CRUS</name>
<evidence type="ECO:0000256" key="3">
    <source>
        <dbReference type="ARBA" id="ARBA00009025"/>
    </source>
</evidence>
<dbReference type="EMBL" id="MH396438">
    <property type="protein sequence ID" value="AWX90827.1"/>
    <property type="molecule type" value="Genomic_DNA"/>
</dbReference>
<evidence type="ECO:0000256" key="8">
    <source>
        <dbReference type="ARBA" id="ARBA00022692"/>
    </source>
</evidence>
<dbReference type="PRINTS" id="PR01437">
    <property type="entry name" value="NUOXDRDTASE4"/>
</dbReference>
<feature type="transmembrane region" description="Helical" evidence="17">
    <location>
        <begin position="297"/>
        <end position="318"/>
    </location>
</feature>
<evidence type="ECO:0000256" key="10">
    <source>
        <dbReference type="ARBA" id="ARBA00022982"/>
    </source>
</evidence>
<comment type="subcellular location">
    <subcellularLocation>
        <location evidence="2 17">Mitochondrion membrane</location>
        <topology evidence="2 17">Multi-pass membrane protein</topology>
    </subcellularLocation>
</comment>
<feature type="transmembrane region" description="Helical" evidence="17">
    <location>
        <begin position="81"/>
        <end position="100"/>
    </location>
</feature>
<keyword evidence="7 17" id="KW-0679">Respiratory chain</keyword>
<evidence type="ECO:0000256" key="6">
    <source>
        <dbReference type="ARBA" id="ARBA00022448"/>
    </source>
</evidence>
<comment type="function">
    <text evidence="17">Core subunit of the mitochondrial membrane respiratory chain NADH dehydrogenase (Complex I) which catalyzes electron transfer from NADH through the respiratory chain, using ubiquinone as an electron acceptor. Essential for the catalytic activity and assembly of complex I.</text>
</comment>
<dbReference type="AlphaFoldDB" id="A0A344AYX0"/>
<feature type="transmembrane region" description="Helical" evidence="17">
    <location>
        <begin position="371"/>
        <end position="393"/>
    </location>
</feature>
<evidence type="ECO:0000256" key="9">
    <source>
        <dbReference type="ARBA" id="ARBA00022967"/>
    </source>
</evidence>
<evidence type="ECO:0000256" key="5">
    <source>
        <dbReference type="ARBA" id="ARBA00021006"/>
    </source>
</evidence>
<comment type="similarity">
    <text evidence="3 17">Belongs to the complex I subunit 4 family.</text>
</comment>
<dbReference type="InterPro" id="IPR003918">
    <property type="entry name" value="NADH_UbQ_OxRdtase"/>
</dbReference>
<feature type="transmembrane region" description="Helical" evidence="17">
    <location>
        <begin position="175"/>
        <end position="196"/>
    </location>
</feature>
<dbReference type="GO" id="GO:0003954">
    <property type="term" value="F:NADH dehydrogenase activity"/>
    <property type="evidence" value="ECO:0007669"/>
    <property type="project" value="TreeGrafter"/>
</dbReference>